<name>A0ABQ2KP53_9MICO</name>
<dbReference type="Proteomes" id="UP000626982">
    <property type="component" value="Unassembled WGS sequence"/>
</dbReference>
<sequence length="67" mass="7241">MSGQWRPSPHPFWWLLAAIIALVFLLTGTVLPRTISATLFVIAAFGWFRSGSVEAPREGGGADAREG</sequence>
<protein>
    <submittedName>
        <fullName evidence="2">Uncharacterized protein</fullName>
    </submittedName>
</protein>
<evidence type="ECO:0000256" key="1">
    <source>
        <dbReference type="SAM" id="Phobius"/>
    </source>
</evidence>
<comment type="caution">
    <text evidence="2">The sequence shown here is derived from an EMBL/GenBank/DDBJ whole genome shotgun (WGS) entry which is preliminary data.</text>
</comment>
<gene>
    <name evidence="2" type="ORF">GCM10010968_25670</name>
</gene>
<dbReference type="EMBL" id="BMLM01000002">
    <property type="protein sequence ID" value="GGN89229.1"/>
    <property type="molecule type" value="Genomic_DNA"/>
</dbReference>
<keyword evidence="3" id="KW-1185">Reference proteome</keyword>
<feature type="transmembrane region" description="Helical" evidence="1">
    <location>
        <begin position="12"/>
        <end position="31"/>
    </location>
</feature>
<accession>A0ABQ2KP53</accession>
<organism evidence="2 3">
    <name type="scientific">Agrococcus terreus</name>
    <dbReference type="NCBI Taxonomy" id="574649"/>
    <lineage>
        <taxon>Bacteria</taxon>
        <taxon>Bacillati</taxon>
        <taxon>Actinomycetota</taxon>
        <taxon>Actinomycetes</taxon>
        <taxon>Micrococcales</taxon>
        <taxon>Microbacteriaceae</taxon>
        <taxon>Agrococcus</taxon>
    </lineage>
</organism>
<keyword evidence="1" id="KW-1133">Transmembrane helix</keyword>
<keyword evidence="1" id="KW-0472">Membrane</keyword>
<keyword evidence="1" id="KW-0812">Transmembrane</keyword>
<evidence type="ECO:0000313" key="2">
    <source>
        <dbReference type="EMBL" id="GGN89229.1"/>
    </source>
</evidence>
<dbReference type="RefSeq" id="WP_188718692.1">
    <property type="nucleotide sequence ID" value="NZ_BAABBD010000004.1"/>
</dbReference>
<proteinExistence type="predicted"/>
<evidence type="ECO:0000313" key="3">
    <source>
        <dbReference type="Proteomes" id="UP000626982"/>
    </source>
</evidence>
<reference evidence="3" key="1">
    <citation type="journal article" date="2019" name="Int. J. Syst. Evol. Microbiol.">
        <title>The Global Catalogue of Microorganisms (GCM) 10K type strain sequencing project: providing services to taxonomists for standard genome sequencing and annotation.</title>
        <authorList>
            <consortium name="The Broad Institute Genomics Platform"/>
            <consortium name="The Broad Institute Genome Sequencing Center for Infectious Disease"/>
            <person name="Wu L."/>
            <person name="Ma J."/>
        </authorList>
    </citation>
    <scope>NUCLEOTIDE SEQUENCE [LARGE SCALE GENOMIC DNA]</scope>
    <source>
        <strain evidence="3">CGMCC 1.6960</strain>
    </source>
</reference>